<dbReference type="InterPro" id="IPR020084">
    <property type="entry name" value="NUDIX_hydrolase_CS"/>
</dbReference>
<name>A0A9D1M1A2_9FIRM</name>
<dbReference type="SUPFAM" id="SSF55811">
    <property type="entry name" value="Nudix"/>
    <property type="match status" value="1"/>
</dbReference>
<evidence type="ECO:0000313" key="4">
    <source>
        <dbReference type="Proteomes" id="UP000824093"/>
    </source>
</evidence>
<evidence type="ECO:0000259" key="2">
    <source>
        <dbReference type="PROSITE" id="PS51462"/>
    </source>
</evidence>
<dbReference type="GO" id="GO:0016787">
    <property type="term" value="F:hydrolase activity"/>
    <property type="evidence" value="ECO:0007669"/>
    <property type="project" value="UniProtKB-KW"/>
</dbReference>
<dbReference type="Proteomes" id="UP000824093">
    <property type="component" value="Unassembled WGS sequence"/>
</dbReference>
<evidence type="ECO:0000313" key="3">
    <source>
        <dbReference type="EMBL" id="HIU52030.1"/>
    </source>
</evidence>
<protein>
    <submittedName>
        <fullName evidence="3">NUDIX domain-containing protein</fullName>
    </submittedName>
</protein>
<feature type="domain" description="Nudix hydrolase" evidence="2">
    <location>
        <begin position="13"/>
        <end position="140"/>
    </location>
</feature>
<organism evidence="3 4">
    <name type="scientific">Candidatus Merdicola faecigallinarum</name>
    <dbReference type="NCBI Taxonomy" id="2840862"/>
    <lineage>
        <taxon>Bacteria</taxon>
        <taxon>Bacillati</taxon>
        <taxon>Bacillota</taxon>
        <taxon>Clostridia</taxon>
        <taxon>Candidatus Merdicola</taxon>
    </lineage>
</organism>
<sequence>MLYIGEKKENITYQERKCAYAILQGKEDKVGLIEVRDEYFLIGGGIENNEDEIEALKRETIEEAGYSIKEIKKFEEVEAYYLDKERGYLKVVATIYIAELDEYIKNPIELDHKLIWISLKERKKEMFRKYQEAVVQEYQRTLTK</sequence>
<reference evidence="3" key="2">
    <citation type="journal article" date="2021" name="PeerJ">
        <title>Extensive microbial diversity within the chicken gut microbiome revealed by metagenomics and culture.</title>
        <authorList>
            <person name="Gilroy R."/>
            <person name="Ravi A."/>
            <person name="Getino M."/>
            <person name="Pursley I."/>
            <person name="Horton D.L."/>
            <person name="Alikhan N.F."/>
            <person name="Baker D."/>
            <person name="Gharbi K."/>
            <person name="Hall N."/>
            <person name="Watson M."/>
            <person name="Adriaenssens E.M."/>
            <person name="Foster-Nyarko E."/>
            <person name="Jarju S."/>
            <person name="Secka A."/>
            <person name="Antonio M."/>
            <person name="Oren A."/>
            <person name="Chaudhuri R.R."/>
            <person name="La Ragione R."/>
            <person name="Hildebrand F."/>
            <person name="Pallen M.J."/>
        </authorList>
    </citation>
    <scope>NUCLEOTIDE SEQUENCE</scope>
    <source>
        <strain evidence="3">CHK195-15760</strain>
    </source>
</reference>
<proteinExistence type="predicted"/>
<dbReference type="Pfam" id="PF00293">
    <property type="entry name" value="NUDIX"/>
    <property type="match status" value="1"/>
</dbReference>
<dbReference type="Gene3D" id="3.90.79.10">
    <property type="entry name" value="Nucleoside Triphosphate Pyrophosphohydrolase"/>
    <property type="match status" value="1"/>
</dbReference>
<keyword evidence="1" id="KW-0378">Hydrolase</keyword>
<dbReference type="PROSITE" id="PS51462">
    <property type="entry name" value="NUDIX"/>
    <property type="match status" value="1"/>
</dbReference>
<accession>A0A9D1M1A2</accession>
<dbReference type="PROSITE" id="PS00893">
    <property type="entry name" value="NUDIX_BOX"/>
    <property type="match status" value="1"/>
</dbReference>
<comment type="caution">
    <text evidence="3">The sequence shown here is derived from an EMBL/GenBank/DDBJ whole genome shotgun (WGS) entry which is preliminary data.</text>
</comment>
<dbReference type="AlphaFoldDB" id="A0A9D1M1A2"/>
<dbReference type="InterPro" id="IPR015797">
    <property type="entry name" value="NUDIX_hydrolase-like_dom_sf"/>
</dbReference>
<dbReference type="EMBL" id="DVNH01000041">
    <property type="protein sequence ID" value="HIU52030.1"/>
    <property type="molecule type" value="Genomic_DNA"/>
</dbReference>
<reference evidence="3" key="1">
    <citation type="submission" date="2020-10" db="EMBL/GenBank/DDBJ databases">
        <authorList>
            <person name="Gilroy R."/>
        </authorList>
    </citation>
    <scope>NUCLEOTIDE SEQUENCE</scope>
    <source>
        <strain evidence="3">CHK195-15760</strain>
    </source>
</reference>
<gene>
    <name evidence="3" type="ORF">IAB70_05390</name>
</gene>
<evidence type="ECO:0000256" key="1">
    <source>
        <dbReference type="ARBA" id="ARBA00022801"/>
    </source>
</evidence>
<dbReference type="InterPro" id="IPR000086">
    <property type="entry name" value="NUDIX_hydrolase_dom"/>
</dbReference>